<evidence type="ECO:0000256" key="2">
    <source>
        <dbReference type="ARBA" id="ARBA00023002"/>
    </source>
</evidence>
<dbReference type="AlphaFoldDB" id="A0A835XCR1"/>
<evidence type="ECO:0000256" key="3">
    <source>
        <dbReference type="SAM" id="MobiDB-lite"/>
    </source>
</evidence>
<reference evidence="4" key="1">
    <citation type="journal article" date="2020" name="bioRxiv">
        <title>Comparative genomics of Chlamydomonas.</title>
        <authorList>
            <person name="Craig R.J."/>
            <person name="Hasan A.R."/>
            <person name="Ness R.W."/>
            <person name="Keightley P.D."/>
        </authorList>
    </citation>
    <scope>NUCLEOTIDE SEQUENCE</scope>
    <source>
        <strain evidence="4">CCAP 11/70</strain>
    </source>
</reference>
<dbReference type="Pfam" id="PF00106">
    <property type="entry name" value="adh_short"/>
    <property type="match status" value="1"/>
</dbReference>
<dbReference type="Proteomes" id="UP000612055">
    <property type="component" value="Unassembled WGS sequence"/>
</dbReference>
<keyword evidence="2" id="KW-0560">Oxidoreductase</keyword>
<dbReference type="EMBL" id="JAEHOE010000291">
    <property type="protein sequence ID" value="KAG2482027.1"/>
    <property type="molecule type" value="Genomic_DNA"/>
</dbReference>
<dbReference type="SUPFAM" id="SSF51735">
    <property type="entry name" value="NAD(P)-binding Rossmann-fold domains"/>
    <property type="match status" value="1"/>
</dbReference>
<proteinExistence type="inferred from homology"/>
<keyword evidence="5" id="KW-1185">Reference proteome</keyword>
<comment type="caution">
    <text evidence="4">The sequence shown here is derived from an EMBL/GenBank/DDBJ whole genome shotgun (WGS) entry which is preliminary data.</text>
</comment>
<organism evidence="4 5">
    <name type="scientific">Edaphochlamys debaryana</name>
    <dbReference type="NCBI Taxonomy" id="47281"/>
    <lineage>
        <taxon>Eukaryota</taxon>
        <taxon>Viridiplantae</taxon>
        <taxon>Chlorophyta</taxon>
        <taxon>core chlorophytes</taxon>
        <taxon>Chlorophyceae</taxon>
        <taxon>CS clade</taxon>
        <taxon>Chlamydomonadales</taxon>
        <taxon>Chlamydomonadales incertae sedis</taxon>
        <taxon>Edaphochlamys</taxon>
    </lineage>
</organism>
<dbReference type="Gene3D" id="3.40.50.720">
    <property type="entry name" value="NAD(P)-binding Rossmann-like Domain"/>
    <property type="match status" value="1"/>
</dbReference>
<evidence type="ECO:0000313" key="4">
    <source>
        <dbReference type="EMBL" id="KAG2482027.1"/>
    </source>
</evidence>
<accession>A0A835XCR1</accession>
<evidence type="ECO:0000313" key="5">
    <source>
        <dbReference type="Proteomes" id="UP000612055"/>
    </source>
</evidence>
<evidence type="ECO:0000256" key="1">
    <source>
        <dbReference type="ARBA" id="ARBA00006484"/>
    </source>
</evidence>
<dbReference type="PANTHER" id="PTHR24320">
    <property type="entry name" value="RETINOL DEHYDROGENASE"/>
    <property type="match status" value="1"/>
</dbReference>
<dbReference type="GO" id="GO:0016491">
    <property type="term" value="F:oxidoreductase activity"/>
    <property type="evidence" value="ECO:0007669"/>
    <property type="project" value="UniProtKB-KW"/>
</dbReference>
<dbReference type="PANTHER" id="PTHR24320:SF148">
    <property type="entry name" value="NAD(P)-BINDING ROSSMANN-FOLD SUPERFAMILY PROTEIN"/>
    <property type="match status" value="1"/>
</dbReference>
<dbReference type="InterPro" id="IPR002347">
    <property type="entry name" value="SDR_fam"/>
</dbReference>
<comment type="similarity">
    <text evidence="1">Belongs to the short-chain dehydrogenases/reductases (SDR) family.</text>
</comment>
<dbReference type="OrthoDB" id="191139at2759"/>
<feature type="region of interest" description="Disordered" evidence="3">
    <location>
        <begin position="362"/>
        <end position="393"/>
    </location>
</feature>
<protein>
    <submittedName>
        <fullName evidence="4">Uncharacterized protein</fullName>
    </submittedName>
</protein>
<gene>
    <name evidence="4" type="ORF">HYH03_019017</name>
</gene>
<sequence length="393" mass="39834">MAPPAAAGATSAAPPEEDMAGRYCIVTGCNGGIGYQVARGLMARGAHVVMACRNRGACEAAAEGLRAEGLRGTCACRSLDLTDLDSVRAFAAQQRAELARAEPGAGAGADAAGAGGGAGRGRALDVLVNNAGVMGVPRPPGSPEPHLAANHTGPYLLTRLLLPALAPGSGRVVTVASRAHFWGGLRLRGGAGAGAGAGAAPEVEDDTHNWFFQYARSKLCNVLFTAELQRRHGHAAAARAAAGTAAGEAAGGSGPGLREAAAPPAKGASPLGLGCYAVSPGFVDTGIFRHLLPSWAQWLRAPLRPLVRSPEQGARVVVWAACSSSLQGRDALFLHDCREMQASPAARDPRLAAELWRASAALTGLPEEEEGEGEGAARGVRTESTSGGGKGTR</sequence>
<dbReference type="InterPro" id="IPR036291">
    <property type="entry name" value="NAD(P)-bd_dom_sf"/>
</dbReference>
<name>A0A835XCR1_9CHLO</name>